<evidence type="ECO:0000313" key="2">
    <source>
        <dbReference type="EMBL" id="RSI88310.1"/>
    </source>
</evidence>
<dbReference type="InterPro" id="IPR051531">
    <property type="entry name" value="N-acetyltransferase"/>
</dbReference>
<accession>A0A428D815</accession>
<reference evidence="2 3" key="1">
    <citation type="submission" date="2018-11" db="EMBL/GenBank/DDBJ databases">
        <title>Species Designations Belie Phenotypic and Genotypic Heterogeneity in Oral Streptococci.</title>
        <authorList>
            <person name="Velsko I."/>
        </authorList>
    </citation>
    <scope>NUCLEOTIDE SEQUENCE [LARGE SCALE GENOMIC DNA]</scope>
    <source>
        <strain evidence="2 3">KLC01</strain>
    </source>
</reference>
<dbReference type="RefSeq" id="WP_125385951.1">
    <property type="nucleotide sequence ID" value="NZ_RJNW01000001.1"/>
</dbReference>
<keyword evidence="2" id="KW-0012">Acyltransferase</keyword>
<dbReference type="Proteomes" id="UP000278063">
    <property type="component" value="Unassembled WGS sequence"/>
</dbReference>
<name>A0A428D815_STRMT</name>
<dbReference type="PROSITE" id="PS51186">
    <property type="entry name" value="GNAT"/>
    <property type="match status" value="1"/>
</dbReference>
<dbReference type="PANTHER" id="PTHR43792">
    <property type="entry name" value="GNAT FAMILY, PUTATIVE (AFU_ORTHOLOGUE AFUA_3G00765)-RELATED-RELATED"/>
    <property type="match status" value="1"/>
</dbReference>
<gene>
    <name evidence="2" type="primary">ydaF_2</name>
    <name evidence="2" type="ORF">D8849_01245</name>
</gene>
<dbReference type="Pfam" id="PF13302">
    <property type="entry name" value="Acetyltransf_3"/>
    <property type="match status" value="1"/>
</dbReference>
<dbReference type="AlphaFoldDB" id="A0A428D815"/>
<dbReference type="PANTHER" id="PTHR43792:SF1">
    <property type="entry name" value="N-ACETYLTRANSFERASE DOMAIN-CONTAINING PROTEIN"/>
    <property type="match status" value="1"/>
</dbReference>
<dbReference type="EC" id="2.3.1.-" evidence="2"/>
<dbReference type="GO" id="GO:0016747">
    <property type="term" value="F:acyltransferase activity, transferring groups other than amino-acyl groups"/>
    <property type="evidence" value="ECO:0007669"/>
    <property type="project" value="InterPro"/>
</dbReference>
<sequence length="189" mass="21876">MESIFLKLAQYLIVETERLLLRPVTLDDAEEMFEYASDRENTRYTFPTNQSLEETKNNIAQFYLANPLGRWGIELKSNGQFIGTIDLHKIDPVLKKAAIGYIINKKYWNQGLTTEANRAVIELAFEKIGMNKLVALHDKDNPASGKVMEKSGMRFSHEEPYARMDNKEPGRIITRVYYVLTKEDYFANK</sequence>
<dbReference type="InterPro" id="IPR000182">
    <property type="entry name" value="GNAT_dom"/>
</dbReference>
<proteinExistence type="predicted"/>
<feature type="domain" description="N-acetyltransferase" evidence="1">
    <location>
        <begin position="19"/>
        <end position="183"/>
    </location>
</feature>
<dbReference type="InterPro" id="IPR016181">
    <property type="entry name" value="Acyl_CoA_acyltransferase"/>
</dbReference>
<organism evidence="2 3">
    <name type="scientific">Streptococcus mitis</name>
    <dbReference type="NCBI Taxonomy" id="28037"/>
    <lineage>
        <taxon>Bacteria</taxon>
        <taxon>Bacillati</taxon>
        <taxon>Bacillota</taxon>
        <taxon>Bacilli</taxon>
        <taxon>Lactobacillales</taxon>
        <taxon>Streptococcaceae</taxon>
        <taxon>Streptococcus</taxon>
        <taxon>Streptococcus mitis group</taxon>
    </lineage>
</organism>
<keyword evidence="2" id="KW-0808">Transferase</keyword>
<evidence type="ECO:0000313" key="3">
    <source>
        <dbReference type="Proteomes" id="UP000278063"/>
    </source>
</evidence>
<dbReference type="SUPFAM" id="SSF55729">
    <property type="entry name" value="Acyl-CoA N-acyltransferases (Nat)"/>
    <property type="match status" value="1"/>
</dbReference>
<comment type="caution">
    <text evidence="2">The sequence shown here is derived from an EMBL/GenBank/DDBJ whole genome shotgun (WGS) entry which is preliminary data.</text>
</comment>
<dbReference type="Gene3D" id="3.40.630.30">
    <property type="match status" value="1"/>
</dbReference>
<protein>
    <submittedName>
        <fullName evidence="2">Putative ribosomal N-acetyltransferase YdaF</fullName>
        <ecNumber evidence="2">2.3.1.-</ecNumber>
    </submittedName>
</protein>
<dbReference type="EMBL" id="RJNW01000001">
    <property type="protein sequence ID" value="RSI88310.1"/>
    <property type="molecule type" value="Genomic_DNA"/>
</dbReference>
<evidence type="ECO:0000259" key="1">
    <source>
        <dbReference type="PROSITE" id="PS51186"/>
    </source>
</evidence>